<evidence type="ECO:0000256" key="1">
    <source>
        <dbReference type="SAM" id="Phobius"/>
    </source>
</evidence>
<dbReference type="Proteomes" id="UP000886595">
    <property type="component" value="Unassembled WGS sequence"/>
</dbReference>
<organism evidence="2 3">
    <name type="scientific">Brassica carinata</name>
    <name type="common">Ethiopian mustard</name>
    <name type="synonym">Abyssinian cabbage</name>
    <dbReference type="NCBI Taxonomy" id="52824"/>
    <lineage>
        <taxon>Eukaryota</taxon>
        <taxon>Viridiplantae</taxon>
        <taxon>Streptophyta</taxon>
        <taxon>Embryophyta</taxon>
        <taxon>Tracheophyta</taxon>
        <taxon>Spermatophyta</taxon>
        <taxon>Magnoliopsida</taxon>
        <taxon>eudicotyledons</taxon>
        <taxon>Gunneridae</taxon>
        <taxon>Pentapetalae</taxon>
        <taxon>rosids</taxon>
        <taxon>malvids</taxon>
        <taxon>Brassicales</taxon>
        <taxon>Brassicaceae</taxon>
        <taxon>Brassiceae</taxon>
        <taxon>Brassica</taxon>
    </lineage>
</organism>
<name>A0A8X7SBU0_BRACI</name>
<dbReference type="EMBL" id="JAAMPC010000007">
    <property type="protein sequence ID" value="KAG2304204.1"/>
    <property type="molecule type" value="Genomic_DNA"/>
</dbReference>
<feature type="transmembrane region" description="Helical" evidence="1">
    <location>
        <begin position="58"/>
        <end position="78"/>
    </location>
</feature>
<protein>
    <recommendedName>
        <fullName evidence="4">Transmembrane protein</fullName>
    </recommendedName>
</protein>
<dbReference type="AlphaFoldDB" id="A0A8X7SBU0"/>
<keyword evidence="3" id="KW-1185">Reference proteome</keyword>
<keyword evidence="1" id="KW-0472">Membrane</keyword>
<sequence length="129" mass="14694">MCVNHASNYSSKQRFLISFSSSYLLCSFFAFYLLSSFQLCQTQTHIAKKTASTETHHLKFSSCTKTLLLVALLILHILHVSAESERTRVNYAMMDHAATGVNQSVGLHRRVRICHGSYRGPRKHLGFDW</sequence>
<evidence type="ECO:0000313" key="2">
    <source>
        <dbReference type="EMBL" id="KAG2304204.1"/>
    </source>
</evidence>
<accession>A0A8X7SBU0</accession>
<evidence type="ECO:0008006" key="4">
    <source>
        <dbReference type="Google" id="ProtNLM"/>
    </source>
</evidence>
<comment type="caution">
    <text evidence="2">The sequence shown here is derived from an EMBL/GenBank/DDBJ whole genome shotgun (WGS) entry which is preliminary data.</text>
</comment>
<evidence type="ECO:0000313" key="3">
    <source>
        <dbReference type="Proteomes" id="UP000886595"/>
    </source>
</evidence>
<keyword evidence="1" id="KW-0812">Transmembrane</keyword>
<gene>
    <name evidence="2" type="ORF">Bca52824_032855</name>
</gene>
<proteinExistence type="predicted"/>
<keyword evidence="1" id="KW-1133">Transmembrane helix</keyword>
<reference evidence="2 3" key="1">
    <citation type="submission" date="2020-02" db="EMBL/GenBank/DDBJ databases">
        <authorList>
            <person name="Ma Q."/>
            <person name="Huang Y."/>
            <person name="Song X."/>
            <person name="Pei D."/>
        </authorList>
    </citation>
    <scope>NUCLEOTIDE SEQUENCE [LARGE SCALE GENOMIC DNA]</scope>
    <source>
        <strain evidence="2">Sxm20200214</strain>
        <tissue evidence="2">Leaf</tissue>
    </source>
</reference>
<feature type="transmembrane region" description="Helical" evidence="1">
    <location>
        <begin position="15"/>
        <end position="37"/>
    </location>
</feature>